<dbReference type="GeneID" id="8237458"/>
<gene>
    <name evidence="3" type="primary">8237458</name>
    <name evidence="2" type="ORF">Phum_PHUM213220</name>
</gene>
<evidence type="ECO:0000313" key="3">
    <source>
        <dbReference type="EnsemblMetazoa" id="PHUM213220-PA"/>
    </source>
</evidence>
<dbReference type="Proteomes" id="UP000009046">
    <property type="component" value="Unassembled WGS sequence"/>
</dbReference>
<feature type="compositionally biased region" description="Polar residues" evidence="1">
    <location>
        <begin position="1"/>
        <end position="11"/>
    </location>
</feature>
<sequence length="123" mass="13810">MISLNDESNVNVKKDEDEEEEDEGKQESMDKSPAPVTPKMLIKALKHLRKKVFKGLFFTPREVTIEVSRLYTTVEQDLQLLLLEVSDKLICAAAAGLIGGKNDGGYYAFNLRQSGTRDETRTC</sequence>
<dbReference type="RefSeq" id="XP_002425653.1">
    <property type="nucleotide sequence ID" value="XM_002425608.1"/>
</dbReference>
<feature type="region of interest" description="Disordered" evidence="1">
    <location>
        <begin position="1"/>
        <end position="37"/>
    </location>
</feature>
<reference evidence="2" key="1">
    <citation type="submission" date="2007-04" db="EMBL/GenBank/DDBJ databases">
        <title>Annotation of Pediculus humanus corporis strain USDA.</title>
        <authorList>
            <person name="Kirkness E."/>
            <person name="Hannick L."/>
            <person name="Hass B."/>
            <person name="Bruggner R."/>
            <person name="Lawson D."/>
            <person name="Bidwell S."/>
            <person name="Joardar V."/>
            <person name="Caler E."/>
            <person name="Walenz B."/>
            <person name="Inman J."/>
            <person name="Schobel S."/>
            <person name="Galinsky K."/>
            <person name="Amedeo P."/>
            <person name="Strausberg R."/>
        </authorList>
    </citation>
    <scope>NUCLEOTIDE SEQUENCE</scope>
    <source>
        <strain evidence="2">USDA</strain>
    </source>
</reference>
<keyword evidence="4" id="KW-1185">Reference proteome</keyword>
<name>E0VHM9_PEDHC</name>
<dbReference type="EMBL" id="DS235171">
    <property type="protein sequence ID" value="EEB12915.1"/>
    <property type="molecule type" value="Genomic_DNA"/>
</dbReference>
<evidence type="ECO:0000313" key="4">
    <source>
        <dbReference type="Proteomes" id="UP000009046"/>
    </source>
</evidence>
<dbReference type="AlphaFoldDB" id="E0VHM9"/>
<evidence type="ECO:0000313" key="2">
    <source>
        <dbReference type="EMBL" id="EEB12915.1"/>
    </source>
</evidence>
<dbReference type="KEGG" id="phu:Phum_PHUM213220"/>
<evidence type="ECO:0000256" key="1">
    <source>
        <dbReference type="SAM" id="MobiDB-lite"/>
    </source>
</evidence>
<organism>
    <name type="scientific">Pediculus humanus subsp. corporis</name>
    <name type="common">Body louse</name>
    <dbReference type="NCBI Taxonomy" id="121224"/>
    <lineage>
        <taxon>Eukaryota</taxon>
        <taxon>Metazoa</taxon>
        <taxon>Ecdysozoa</taxon>
        <taxon>Arthropoda</taxon>
        <taxon>Hexapoda</taxon>
        <taxon>Insecta</taxon>
        <taxon>Pterygota</taxon>
        <taxon>Neoptera</taxon>
        <taxon>Paraneoptera</taxon>
        <taxon>Psocodea</taxon>
        <taxon>Troctomorpha</taxon>
        <taxon>Phthiraptera</taxon>
        <taxon>Anoplura</taxon>
        <taxon>Pediculidae</taxon>
        <taxon>Pediculus</taxon>
    </lineage>
</organism>
<dbReference type="CTD" id="8237458"/>
<dbReference type="InParanoid" id="E0VHM9"/>
<dbReference type="EnsemblMetazoa" id="PHUM213220-RA">
    <property type="protein sequence ID" value="PHUM213220-PA"/>
    <property type="gene ID" value="PHUM213220"/>
</dbReference>
<proteinExistence type="predicted"/>
<accession>E0VHM9</accession>
<dbReference type="VEuPathDB" id="VectorBase:PHUM213220"/>
<reference evidence="3" key="3">
    <citation type="submission" date="2020-05" db="UniProtKB">
        <authorList>
            <consortium name="EnsemblMetazoa"/>
        </authorList>
    </citation>
    <scope>IDENTIFICATION</scope>
    <source>
        <strain evidence="3">USDA</strain>
    </source>
</reference>
<dbReference type="EMBL" id="AAZO01002453">
    <property type="status" value="NOT_ANNOTATED_CDS"/>
    <property type="molecule type" value="Genomic_DNA"/>
</dbReference>
<dbReference type="HOGENOM" id="CLU_2017954_0_0_1"/>
<reference evidence="2" key="2">
    <citation type="submission" date="2007-04" db="EMBL/GenBank/DDBJ databases">
        <title>The genome of the human body louse.</title>
        <authorList>
            <consortium name="The Human Body Louse Genome Consortium"/>
            <person name="Kirkness E."/>
            <person name="Walenz B."/>
            <person name="Hass B."/>
            <person name="Bruggner R."/>
            <person name="Strausberg R."/>
        </authorList>
    </citation>
    <scope>NUCLEOTIDE SEQUENCE</scope>
    <source>
        <strain evidence="2">USDA</strain>
    </source>
</reference>
<protein>
    <submittedName>
        <fullName evidence="2 3">Uncharacterized protein</fullName>
    </submittedName>
</protein>